<feature type="region of interest" description="Disordered" evidence="1">
    <location>
        <begin position="57"/>
        <end position="77"/>
    </location>
</feature>
<keyword evidence="3" id="KW-1185">Reference proteome</keyword>
<protein>
    <submittedName>
        <fullName evidence="2">Uncharacterized protein</fullName>
    </submittedName>
</protein>
<organism evidence="2 3">
    <name type="scientific">Trichogramma brassicae</name>
    <dbReference type="NCBI Taxonomy" id="86971"/>
    <lineage>
        <taxon>Eukaryota</taxon>
        <taxon>Metazoa</taxon>
        <taxon>Ecdysozoa</taxon>
        <taxon>Arthropoda</taxon>
        <taxon>Hexapoda</taxon>
        <taxon>Insecta</taxon>
        <taxon>Pterygota</taxon>
        <taxon>Neoptera</taxon>
        <taxon>Endopterygota</taxon>
        <taxon>Hymenoptera</taxon>
        <taxon>Apocrita</taxon>
        <taxon>Proctotrupomorpha</taxon>
        <taxon>Chalcidoidea</taxon>
        <taxon>Trichogrammatidae</taxon>
        <taxon>Trichogramma</taxon>
    </lineage>
</organism>
<accession>A0A6H5INM8</accession>
<sequence>MKEVTRARQMIIFVLLTRIEERARAAYTGPITIAIRKTVITHVMLFYRQRSSPEHQMHRGWRSHDRRPRIGGKHSHGCGCRGWRSSETWMHHGRQHRPAGEAHRIGRGCSCECRMHRARWQASYHT</sequence>
<evidence type="ECO:0000313" key="3">
    <source>
        <dbReference type="Proteomes" id="UP000479190"/>
    </source>
</evidence>
<name>A0A6H5INM8_9HYME</name>
<reference evidence="2 3" key="1">
    <citation type="submission" date="2020-02" db="EMBL/GenBank/DDBJ databases">
        <authorList>
            <person name="Ferguson B K."/>
        </authorList>
    </citation>
    <scope>NUCLEOTIDE SEQUENCE [LARGE SCALE GENOMIC DNA]</scope>
</reference>
<dbReference type="Proteomes" id="UP000479190">
    <property type="component" value="Unassembled WGS sequence"/>
</dbReference>
<feature type="compositionally biased region" description="Basic residues" evidence="1">
    <location>
        <begin position="58"/>
        <end position="76"/>
    </location>
</feature>
<proteinExistence type="predicted"/>
<dbReference type="AlphaFoldDB" id="A0A6H5INM8"/>
<gene>
    <name evidence="2" type="ORF">TBRA_LOCUS10883</name>
</gene>
<dbReference type="EMBL" id="CADCXV010000940">
    <property type="protein sequence ID" value="CAB0039125.1"/>
    <property type="molecule type" value="Genomic_DNA"/>
</dbReference>
<evidence type="ECO:0000313" key="2">
    <source>
        <dbReference type="EMBL" id="CAB0039125.1"/>
    </source>
</evidence>
<evidence type="ECO:0000256" key="1">
    <source>
        <dbReference type="SAM" id="MobiDB-lite"/>
    </source>
</evidence>